<comment type="caution">
    <text evidence="1">The sequence shown here is derived from an EMBL/GenBank/DDBJ whole genome shotgun (WGS) entry which is preliminary data.</text>
</comment>
<gene>
    <name evidence="1" type="ORF">XFF6991_520060</name>
</gene>
<name>A0A7Z7J555_XANCH</name>
<dbReference type="EMBL" id="OCZC01000080">
    <property type="protein sequence ID" value="SOO26086.1"/>
    <property type="molecule type" value="Genomic_DNA"/>
</dbReference>
<organism evidence="1 2">
    <name type="scientific">Xanthomonas campestris pv. phaseoli</name>
    <dbReference type="NCBI Taxonomy" id="317013"/>
    <lineage>
        <taxon>Bacteria</taxon>
        <taxon>Pseudomonadati</taxon>
        <taxon>Pseudomonadota</taxon>
        <taxon>Gammaproteobacteria</taxon>
        <taxon>Lysobacterales</taxon>
        <taxon>Lysobacteraceae</taxon>
        <taxon>Xanthomonas</taxon>
    </lineage>
</organism>
<accession>A0A7Z7J555</accession>
<proteinExistence type="predicted"/>
<reference evidence="1 2" key="1">
    <citation type="submission" date="2017-10" db="EMBL/GenBank/DDBJ databases">
        <authorList>
            <person name="Regsiter A."/>
            <person name="William W."/>
        </authorList>
    </citation>
    <scope>NUCLEOTIDE SEQUENCE [LARGE SCALE GENOMIC DNA]</scope>
    <source>
        <strain evidence="1 2">CFBP6991</strain>
    </source>
</reference>
<evidence type="ECO:0000313" key="1">
    <source>
        <dbReference type="EMBL" id="SOO26086.1"/>
    </source>
</evidence>
<protein>
    <submittedName>
        <fullName evidence="1">Uncharacterized protein</fullName>
    </submittedName>
</protein>
<dbReference type="Proteomes" id="UP000234345">
    <property type="component" value="Unassembled WGS sequence"/>
</dbReference>
<dbReference type="AlphaFoldDB" id="A0A7Z7J555"/>
<evidence type="ECO:0000313" key="2">
    <source>
        <dbReference type="Proteomes" id="UP000234345"/>
    </source>
</evidence>
<sequence>MRGQCRHKVVDAVRQRALSRCQDSAPSPPPLLACRIATKWREMLALTECAAGSSTQAARDCSHDAPEPDAIARKQPQPGRCCTAARTSVSRPMLVSC</sequence>